<gene>
    <name evidence="3" type="ORF">MAG551_02745</name>
</gene>
<evidence type="ECO:0000256" key="1">
    <source>
        <dbReference type="SAM" id="Phobius"/>
    </source>
</evidence>
<keyword evidence="1" id="KW-0472">Membrane</keyword>
<comment type="caution">
    <text evidence="3">The sequence shown here is derived from an EMBL/GenBank/DDBJ whole genome shotgun (WGS) entry which is preliminary data.</text>
</comment>
<feature type="transmembrane region" description="Helical" evidence="1">
    <location>
        <begin position="91"/>
        <end position="110"/>
    </location>
</feature>
<dbReference type="InterPro" id="IPR027383">
    <property type="entry name" value="Znf_put"/>
</dbReference>
<keyword evidence="1" id="KW-0812">Transmembrane</keyword>
<evidence type="ECO:0000313" key="3">
    <source>
        <dbReference type="EMBL" id="MBS1259670.1"/>
    </source>
</evidence>
<dbReference type="Proteomes" id="UP000722750">
    <property type="component" value="Unassembled WGS sequence"/>
</dbReference>
<dbReference type="Pfam" id="PF13490">
    <property type="entry name" value="zf-HC2"/>
    <property type="match status" value="1"/>
</dbReference>
<reference evidence="3" key="1">
    <citation type="journal article" date="2021" name="ISME J.">
        <title>Fine-scale metabolic discontinuity in a stratified prokaryote microbiome of a Red Sea deep halocline.</title>
        <authorList>
            <person name="Michoud G."/>
            <person name="Ngugi D.K."/>
            <person name="Barozzi A."/>
            <person name="Merlino G."/>
            <person name="Calleja M.L."/>
            <person name="Delgado-Huertas A."/>
            <person name="Moran X.A.G."/>
            <person name="Daffonchio D."/>
        </authorList>
    </citation>
    <scope>NUCLEOTIDE SEQUENCE</scope>
    <source>
        <strain evidence="3">SuakinDeep_MAG55_1</strain>
    </source>
</reference>
<proteinExistence type="predicted"/>
<name>A0A941W581_9BACT</name>
<dbReference type="AlphaFoldDB" id="A0A941W581"/>
<evidence type="ECO:0000259" key="2">
    <source>
        <dbReference type="Pfam" id="PF13490"/>
    </source>
</evidence>
<organism evidence="3 4">
    <name type="scientific">Candidatus Scalindua arabica</name>
    <dbReference type="NCBI Taxonomy" id="1127984"/>
    <lineage>
        <taxon>Bacteria</taxon>
        <taxon>Pseudomonadati</taxon>
        <taxon>Planctomycetota</taxon>
        <taxon>Candidatus Brocadiia</taxon>
        <taxon>Candidatus Brocadiales</taxon>
        <taxon>Candidatus Scalinduaceae</taxon>
        <taxon>Candidatus Scalindua</taxon>
    </lineage>
</organism>
<dbReference type="EMBL" id="JAANXD010000100">
    <property type="protein sequence ID" value="MBS1259670.1"/>
    <property type="molecule type" value="Genomic_DNA"/>
</dbReference>
<keyword evidence="1" id="KW-1133">Transmembrane helix</keyword>
<feature type="domain" description="Putative zinc-finger" evidence="2">
    <location>
        <begin position="3"/>
        <end position="33"/>
    </location>
</feature>
<protein>
    <recommendedName>
        <fullName evidence="2">Putative zinc-finger domain-containing protein</fullName>
    </recommendedName>
</protein>
<accession>A0A941W581</accession>
<evidence type="ECO:0000313" key="4">
    <source>
        <dbReference type="Proteomes" id="UP000722750"/>
    </source>
</evidence>
<sequence>MNCNDVRKYFYAFLDDELDVEKNIEVLAHLDMCCECGQRLEKERLLQNRVRETVCAVKAPKYLVENILNSTEKRANFFTIFVQNLMSGRRLIPVAGIAAAAVIMIFYFFVIPGNLKKDDVLYLAELKYHNYLMQQLDLDLRSQDPDTIVKYLQEHTNSSVVLPGVKDDVTLIGVSLSEVDGVKVSQVFYMHDNAPVSLMIICAPDSISGDGNNIDFSGMEEMAIGGKVVYYEGNGYCDHCQIVGWEEADNQYVMVSRLHSDEMIKILKKA</sequence>